<evidence type="ECO:0000313" key="5">
    <source>
        <dbReference type="EMBL" id="MFF8275887.1"/>
    </source>
</evidence>
<comment type="similarity">
    <text evidence="3">Belongs to the glycosyl hydrolase 5 (cellulase A) family.</text>
</comment>
<dbReference type="InterPro" id="IPR017853">
    <property type="entry name" value="GH"/>
</dbReference>
<feature type="domain" description="Glycoside hydrolase family 5" evidence="4">
    <location>
        <begin position="105"/>
        <end position="409"/>
    </location>
</feature>
<dbReference type="Pfam" id="PF00150">
    <property type="entry name" value="Cellulase"/>
    <property type="match status" value="1"/>
</dbReference>
<sequence>MATTQGIRVPHRLGRWAWGAALLALVASALGTGVPARAAADPLPYDERAAELTVSGTRFLDGHGREVVLRGFNVSGETKLAENGGLPFADAEDARRSARAVRELGGANSVRFLLSWAAAEPVRGQVDQVYLARVTAQMREFLAVGLRVYPDFHQDLFSRHVFDGDSWYSGDGAPRWVVQAGGYPREFCGICAHWGQNITQNQTVKDAMRDFWTNRNGIQDAFLDTAQETMAYLSAHLSRAEFAGIVGFDPYNEPYAGQYASGQDGGGWERDLLWPFYERFRARMDAAGWRSKPALVEPHMFWNSNLSFMKQPGGLHGVGPLGPRYVFNTHFYDQARMSGFFDLTKAKDGEYAGDFNAVRERSTALGTPAVVSEFGHPLTGTSSDMAPSVLKGQYQALDSALDGRNWWRNPAAAGPVLSATQWQWDVYSGRHHEAMNDNPRKIRTEGDAWNEEDLSAVRLDDRGLPQLRQDARLLDRLYPSAVAGRTLAFLYEDRSRDAGKTLTWSQVPAGMPALAQLTGSDLPYGLLVWRGGGSGAPTELHLPAGFDPATTTVVSDLGTVTGPGASGAITIAPEPGGTAARRILLSGASEGSATVHFALVSAAPATAGQRTAVRAELGRWVAAAGFAAG</sequence>
<comment type="caution">
    <text evidence="5">The sequence shown here is derived from an EMBL/GenBank/DDBJ whole genome shotgun (WGS) entry which is preliminary data.</text>
</comment>
<dbReference type="PANTHER" id="PTHR31308:SF5">
    <property type="entry name" value="ERGOSTERYL-BETA-GLUCOSIDASE"/>
    <property type="match status" value="1"/>
</dbReference>
<reference evidence="5 6" key="1">
    <citation type="submission" date="2024-10" db="EMBL/GenBank/DDBJ databases">
        <title>The Natural Products Discovery Center: Release of the First 8490 Sequenced Strains for Exploring Actinobacteria Biosynthetic Diversity.</title>
        <authorList>
            <person name="Kalkreuter E."/>
            <person name="Kautsar S.A."/>
            <person name="Yang D."/>
            <person name="Bader C.D."/>
            <person name="Teijaro C.N."/>
            <person name="Fluegel L."/>
            <person name="Davis C.M."/>
            <person name="Simpson J.R."/>
            <person name="Lauterbach L."/>
            <person name="Steele A.D."/>
            <person name="Gui C."/>
            <person name="Meng S."/>
            <person name="Li G."/>
            <person name="Viehrig K."/>
            <person name="Ye F."/>
            <person name="Su P."/>
            <person name="Kiefer A.F."/>
            <person name="Nichols A."/>
            <person name="Cepeda A.J."/>
            <person name="Yan W."/>
            <person name="Fan B."/>
            <person name="Jiang Y."/>
            <person name="Adhikari A."/>
            <person name="Zheng C.-J."/>
            <person name="Schuster L."/>
            <person name="Cowan T.M."/>
            <person name="Smanski M.J."/>
            <person name="Chevrette M.G."/>
            <person name="De Carvalho L.P.S."/>
            <person name="Shen B."/>
        </authorList>
    </citation>
    <scope>NUCLEOTIDE SEQUENCE [LARGE SCALE GENOMIC DNA]</scope>
    <source>
        <strain evidence="5 6">NPDC015755</strain>
    </source>
</reference>
<dbReference type="Gene3D" id="3.20.20.80">
    <property type="entry name" value="Glycosidases"/>
    <property type="match status" value="1"/>
</dbReference>
<keyword evidence="1 3" id="KW-0378">Hydrolase</keyword>
<gene>
    <name evidence="5" type="ORF">ACF05T_07200</name>
</gene>
<evidence type="ECO:0000313" key="6">
    <source>
        <dbReference type="Proteomes" id="UP001603013"/>
    </source>
</evidence>
<keyword evidence="6" id="KW-1185">Reference proteome</keyword>
<dbReference type="SUPFAM" id="SSF51445">
    <property type="entry name" value="(Trans)glycosidases"/>
    <property type="match status" value="1"/>
</dbReference>
<accession>A0ABW6Y7U8</accession>
<keyword evidence="2 3" id="KW-0326">Glycosidase</keyword>
<organism evidence="5 6">
    <name type="scientific">Streptomyces lateritius</name>
    <dbReference type="NCBI Taxonomy" id="67313"/>
    <lineage>
        <taxon>Bacteria</taxon>
        <taxon>Bacillati</taxon>
        <taxon>Actinomycetota</taxon>
        <taxon>Actinomycetes</taxon>
        <taxon>Kitasatosporales</taxon>
        <taxon>Streptomycetaceae</taxon>
        <taxon>Streptomyces</taxon>
    </lineage>
</organism>
<name>A0ABW6Y7U8_9ACTN</name>
<dbReference type="InterPro" id="IPR052066">
    <property type="entry name" value="Glycosphingolipid_Hydrolases"/>
</dbReference>
<protein>
    <submittedName>
        <fullName evidence="5">Cellulase family glycosylhydrolase</fullName>
    </submittedName>
</protein>
<dbReference type="PANTHER" id="PTHR31308">
    <property type="match status" value="1"/>
</dbReference>
<dbReference type="RefSeq" id="WP_391933487.1">
    <property type="nucleotide sequence ID" value="NZ_JBIBSM010000003.1"/>
</dbReference>
<evidence type="ECO:0000256" key="3">
    <source>
        <dbReference type="RuleBase" id="RU361153"/>
    </source>
</evidence>
<dbReference type="EMBL" id="JBIBSM010000003">
    <property type="protein sequence ID" value="MFF8275887.1"/>
    <property type="molecule type" value="Genomic_DNA"/>
</dbReference>
<dbReference type="Proteomes" id="UP001603013">
    <property type="component" value="Unassembled WGS sequence"/>
</dbReference>
<evidence type="ECO:0000256" key="1">
    <source>
        <dbReference type="ARBA" id="ARBA00022801"/>
    </source>
</evidence>
<proteinExistence type="inferred from homology"/>
<dbReference type="InterPro" id="IPR001547">
    <property type="entry name" value="Glyco_hydro_5"/>
</dbReference>
<evidence type="ECO:0000256" key="2">
    <source>
        <dbReference type="ARBA" id="ARBA00023295"/>
    </source>
</evidence>
<evidence type="ECO:0000259" key="4">
    <source>
        <dbReference type="Pfam" id="PF00150"/>
    </source>
</evidence>